<dbReference type="GeneID" id="105269181"/>
<dbReference type="KEGG" id="fas:105269181"/>
<dbReference type="Proteomes" id="UP000694866">
    <property type="component" value="Unplaced"/>
</dbReference>
<keyword evidence="3" id="KW-0812">Transmembrane</keyword>
<reference evidence="5" key="1">
    <citation type="submission" date="2025-08" db="UniProtKB">
        <authorList>
            <consortium name="RefSeq"/>
        </authorList>
    </citation>
    <scope>IDENTIFICATION</scope>
    <source>
        <strain evidence="5">USDA-PBARC FA_bdor</strain>
        <tissue evidence="5">Whole organism</tissue>
    </source>
</reference>
<sequence length="401" mass="44327">MPKIACPYENIIQIAASTNLVGKFTQSVRRIVQDVKDEGTASGQTKEEVIETNERLRAVRIRLDASYETAKRALVDLMMKYTDSKQVRNIFQRYNLLKVMIKDVIKLETQYWTLVDIPRQEKQETVPVFVLRACAIMEKTHKSGEGVKTSARLAEEAESKRERIDRLENLTTVQIETENTQMTNDLYRLLKKYTGLRNLIRDLKAVTTSSRRIYRGFTGITSIIRLSFIFKTHHSNLTNKSAMTKFFIVLTCLVAVASAGFAPISYNLQEPSISSQSSNILRSPGNLQQISTYSKTVDTPFSSTSKSDVRVSSPGVYQTLSYAAPAHLHYAAPAPVVHAAPAQLHYAAPAPVVHAAPAPIHYAAPAAVAAAPLHYAAQAPIAAAPVVAHATFSGLGYSYAW</sequence>
<dbReference type="RefSeq" id="XP_011307522.1">
    <property type="nucleotide sequence ID" value="XM_011309220.1"/>
</dbReference>
<accession>A0A9R1TE41</accession>
<keyword evidence="3" id="KW-0472">Membrane</keyword>
<dbReference type="PANTHER" id="PTHR21010:SF3">
    <property type="entry name" value="DAXX"/>
    <property type="match status" value="1"/>
</dbReference>
<dbReference type="PANTHER" id="PTHR21010">
    <property type="entry name" value="AGAP001581-PA"/>
    <property type="match status" value="1"/>
</dbReference>
<dbReference type="Pfam" id="PF11018">
    <property type="entry name" value="Cuticle_3"/>
    <property type="match status" value="1"/>
</dbReference>
<keyword evidence="4" id="KW-1185">Reference proteome</keyword>
<feature type="transmembrane region" description="Helical" evidence="3">
    <location>
        <begin position="242"/>
        <end position="266"/>
    </location>
</feature>
<dbReference type="InterPro" id="IPR022727">
    <property type="entry name" value="Cuticle_C1"/>
</dbReference>
<keyword evidence="3" id="KW-1133">Transmembrane helix</keyword>
<protein>
    <submittedName>
        <fullName evidence="5">Uncharacterized protein isoform X1</fullName>
    </submittedName>
</protein>
<dbReference type="AlphaFoldDB" id="A0A9R1TE41"/>
<keyword evidence="1" id="KW-0193">Cuticle</keyword>
<evidence type="ECO:0000256" key="1">
    <source>
        <dbReference type="ARBA" id="ARBA00022460"/>
    </source>
</evidence>
<organism evidence="4 5">
    <name type="scientific">Fopius arisanus</name>
    <dbReference type="NCBI Taxonomy" id="64838"/>
    <lineage>
        <taxon>Eukaryota</taxon>
        <taxon>Metazoa</taxon>
        <taxon>Ecdysozoa</taxon>
        <taxon>Arthropoda</taxon>
        <taxon>Hexapoda</taxon>
        <taxon>Insecta</taxon>
        <taxon>Pterygota</taxon>
        <taxon>Neoptera</taxon>
        <taxon>Endopterygota</taxon>
        <taxon>Hymenoptera</taxon>
        <taxon>Apocrita</taxon>
        <taxon>Ichneumonoidea</taxon>
        <taxon>Braconidae</taxon>
        <taxon>Opiinae</taxon>
        <taxon>Fopius</taxon>
    </lineage>
</organism>
<dbReference type="OrthoDB" id="10052054at2759"/>
<gene>
    <name evidence="5" type="primary">LOC105269181</name>
</gene>
<keyword evidence="2" id="KW-0677">Repeat</keyword>
<evidence type="ECO:0000313" key="4">
    <source>
        <dbReference type="Proteomes" id="UP000694866"/>
    </source>
</evidence>
<evidence type="ECO:0000313" key="5">
    <source>
        <dbReference type="RefSeq" id="XP_011307522.1"/>
    </source>
</evidence>
<proteinExistence type="predicted"/>
<name>A0A9R1TE41_9HYME</name>
<evidence type="ECO:0000256" key="3">
    <source>
        <dbReference type="SAM" id="Phobius"/>
    </source>
</evidence>
<evidence type="ECO:0000256" key="2">
    <source>
        <dbReference type="ARBA" id="ARBA00022737"/>
    </source>
</evidence>
<dbReference type="GO" id="GO:0042302">
    <property type="term" value="F:structural constituent of cuticle"/>
    <property type="evidence" value="ECO:0007669"/>
    <property type="project" value="UniProtKB-KW"/>
</dbReference>